<dbReference type="OrthoDB" id="5097346at2"/>
<reference evidence="1 2" key="1">
    <citation type="journal article" date="2013" name="Genome Announc.">
        <title>First draft genome sequence from a member of the genus agrococcus, isolated from modern microbialites.</title>
        <authorList>
            <person name="White R.A.III."/>
            <person name="Grassa C.J."/>
            <person name="Suttle C.A."/>
        </authorList>
    </citation>
    <scope>NUCLEOTIDE SEQUENCE [LARGE SCALE GENOMIC DNA]</scope>
    <source>
        <strain evidence="1 2">RW1</strain>
    </source>
</reference>
<comment type="caution">
    <text evidence="1">The sequence shown here is derived from an EMBL/GenBank/DDBJ whole genome shotgun (WGS) entry which is preliminary data.</text>
</comment>
<name>U1MRF2_9MICO</name>
<gene>
    <name evidence="1" type="ORF">L332_02025</name>
</gene>
<dbReference type="RefSeq" id="WP_021011472.1">
    <property type="nucleotide sequence ID" value="NZ_ASHR01000035.1"/>
</dbReference>
<evidence type="ECO:0000313" key="1">
    <source>
        <dbReference type="EMBL" id="ERG63230.1"/>
    </source>
</evidence>
<keyword evidence="2" id="KW-1185">Reference proteome</keyword>
<protein>
    <submittedName>
        <fullName evidence="1">Uncharacterized protein</fullName>
    </submittedName>
</protein>
<organism evidence="1 2">
    <name type="scientific">Agrococcus pavilionensis RW1</name>
    <dbReference type="NCBI Taxonomy" id="1330458"/>
    <lineage>
        <taxon>Bacteria</taxon>
        <taxon>Bacillati</taxon>
        <taxon>Actinomycetota</taxon>
        <taxon>Actinomycetes</taxon>
        <taxon>Micrococcales</taxon>
        <taxon>Microbacteriaceae</taxon>
        <taxon>Agrococcus</taxon>
    </lineage>
</organism>
<dbReference type="AlphaFoldDB" id="U1MRF2"/>
<evidence type="ECO:0000313" key="2">
    <source>
        <dbReference type="Proteomes" id="UP000016462"/>
    </source>
</evidence>
<dbReference type="Proteomes" id="UP000016462">
    <property type="component" value="Unassembled WGS sequence"/>
</dbReference>
<accession>U1MRF2</accession>
<proteinExistence type="predicted"/>
<dbReference type="EMBL" id="ASHR01000035">
    <property type="protein sequence ID" value="ERG63230.1"/>
    <property type="molecule type" value="Genomic_DNA"/>
</dbReference>
<sequence>MTQLVGDLSFPHVGYLESRRGPIVEIRLSNHPMGQRRTYLRVPEGAGEIPAGVYSTLVKQVVDSDAEIGWLIGVDLELESPAAPVREDATLDDEWESGEQDLLIASDAEAFLPQEPPLEREGDQPVNPFGLWALDEGGAALRVEVELDEGGETLWIEPSTAYGKSLHPWHYEAEPVEGLDAAVAAIEAGDAVVQLRLLAPRAFGDHAEAVPYERWRVGSRRAVEQAAPAELPEFDPGVWMRWLTPVDGGDPVAFGGFMFPDGRAIELQPVMPAEPEWATGRVLTIPMPRPGIEFEDRREVTVYGKPFKELRSSVPKIQKRPPTPLGRFVLEAEGYMPPGWSALG</sequence>